<gene>
    <name evidence="2" type="ordered locus">RB9522</name>
</gene>
<proteinExistence type="predicted"/>
<dbReference type="EnsemblBacteria" id="CAD76313">
    <property type="protein sequence ID" value="CAD76313"/>
    <property type="gene ID" value="RB9522"/>
</dbReference>
<keyword evidence="1" id="KW-0812">Transmembrane</keyword>
<dbReference type="FunCoup" id="Q7ULG4">
    <property type="interactions" value="49"/>
</dbReference>
<feature type="transmembrane region" description="Helical" evidence="1">
    <location>
        <begin position="38"/>
        <end position="60"/>
    </location>
</feature>
<dbReference type="OrthoDB" id="288120at2"/>
<dbReference type="KEGG" id="rba:RB9522"/>
<evidence type="ECO:0008006" key="4">
    <source>
        <dbReference type="Google" id="ProtNLM"/>
    </source>
</evidence>
<keyword evidence="1" id="KW-1133">Transmembrane helix</keyword>
<dbReference type="Pfam" id="PF11742">
    <property type="entry name" value="DUF3302"/>
    <property type="match status" value="1"/>
</dbReference>
<reference evidence="2 3" key="1">
    <citation type="journal article" date="2003" name="Proc. Natl. Acad. Sci. U.S.A.">
        <title>Complete genome sequence of the marine planctomycete Pirellula sp. strain 1.</title>
        <authorList>
            <person name="Gloeckner F.O."/>
            <person name="Kube M."/>
            <person name="Bauer M."/>
            <person name="Teeling H."/>
            <person name="Lombardot T."/>
            <person name="Ludwig W."/>
            <person name="Gade D."/>
            <person name="Beck A."/>
            <person name="Borzym K."/>
            <person name="Heitmann K."/>
            <person name="Rabus R."/>
            <person name="Schlesner H."/>
            <person name="Amann R."/>
            <person name="Reinhardt R."/>
        </authorList>
    </citation>
    <scope>NUCLEOTIDE SEQUENCE [LARGE SCALE GENOMIC DNA]</scope>
    <source>
        <strain evidence="3">DSM 10527 / NCIMB 13988 / SH1</strain>
    </source>
</reference>
<dbReference type="Proteomes" id="UP000001025">
    <property type="component" value="Chromosome"/>
</dbReference>
<dbReference type="HOGENOM" id="CLU_1863605_0_0_0"/>
<dbReference type="eggNOG" id="ENOG5033P8B">
    <property type="taxonomic scope" value="Bacteria"/>
</dbReference>
<organism evidence="2 3">
    <name type="scientific">Rhodopirellula baltica (strain DSM 10527 / NCIMB 13988 / SH1)</name>
    <dbReference type="NCBI Taxonomy" id="243090"/>
    <lineage>
        <taxon>Bacteria</taxon>
        <taxon>Pseudomonadati</taxon>
        <taxon>Planctomycetota</taxon>
        <taxon>Planctomycetia</taxon>
        <taxon>Pirellulales</taxon>
        <taxon>Pirellulaceae</taxon>
        <taxon>Rhodopirellula</taxon>
    </lineage>
</organism>
<dbReference type="InterPro" id="IPR011223">
    <property type="entry name" value="UCP028770"/>
</dbReference>
<dbReference type="RefSeq" id="WP_011122340.1">
    <property type="nucleotide sequence ID" value="NC_005027.1"/>
</dbReference>
<evidence type="ECO:0000256" key="1">
    <source>
        <dbReference type="SAM" id="Phobius"/>
    </source>
</evidence>
<sequence length="137" mass="14686">MLTRDSVLGLIITAFSISNIEPAMEYGLQSAGPALRIVSLVFLLVFAVLILACIVGLAALPGKIARRRHHPFADAVNVAGWLGLPTGIVWVLAMVWAHMGPRGNNVSTDQTNRLATQVRQLETLVDSLEQTQSGAQS</sequence>
<feature type="transmembrane region" description="Helical" evidence="1">
    <location>
        <begin position="72"/>
        <end position="97"/>
    </location>
</feature>
<evidence type="ECO:0000313" key="3">
    <source>
        <dbReference type="Proteomes" id="UP000001025"/>
    </source>
</evidence>
<keyword evidence="3" id="KW-1185">Reference proteome</keyword>
<keyword evidence="1" id="KW-0472">Membrane</keyword>
<accession>Q7ULG4</accession>
<dbReference type="PATRIC" id="fig|243090.15.peg.4569"/>
<dbReference type="AlphaFoldDB" id="Q7ULG4"/>
<dbReference type="STRING" id="243090.RB9522"/>
<dbReference type="EMBL" id="BX294149">
    <property type="protein sequence ID" value="CAD76313.1"/>
    <property type="molecule type" value="Genomic_DNA"/>
</dbReference>
<dbReference type="InParanoid" id="Q7ULG4"/>
<name>Q7ULG4_RHOBA</name>
<protein>
    <recommendedName>
        <fullName evidence="4">Inner membrane protein</fullName>
    </recommendedName>
</protein>
<evidence type="ECO:0000313" key="2">
    <source>
        <dbReference type="EMBL" id="CAD76313.1"/>
    </source>
</evidence>